<name>A0AAV2Q8Z9_MEGNR</name>
<evidence type="ECO:0000313" key="4">
    <source>
        <dbReference type="Proteomes" id="UP001497623"/>
    </source>
</evidence>
<keyword evidence="1" id="KW-1015">Disulfide bond</keyword>
<organism evidence="3 4">
    <name type="scientific">Meganyctiphanes norvegica</name>
    <name type="common">Northern krill</name>
    <name type="synonym">Thysanopoda norvegica</name>
    <dbReference type="NCBI Taxonomy" id="48144"/>
    <lineage>
        <taxon>Eukaryota</taxon>
        <taxon>Metazoa</taxon>
        <taxon>Ecdysozoa</taxon>
        <taxon>Arthropoda</taxon>
        <taxon>Crustacea</taxon>
        <taxon>Multicrustacea</taxon>
        <taxon>Malacostraca</taxon>
        <taxon>Eumalacostraca</taxon>
        <taxon>Eucarida</taxon>
        <taxon>Euphausiacea</taxon>
        <taxon>Euphausiidae</taxon>
        <taxon>Meganyctiphanes</taxon>
    </lineage>
</organism>
<proteinExistence type="predicted"/>
<sequence length="124" mass="14028">PGVYANGQSVIPMPWTNVKTITRQPGAIYNTKKKPTQGSCIDTMESCYQNVKNCHFNFIRKRCMKSCGLCGRSSWMDKKCSEPCGVINNNLKFKAISSQNGLIGQKFANFKHSKRKIRSYNKIV</sequence>
<dbReference type="InterPro" id="IPR003582">
    <property type="entry name" value="ShKT_dom"/>
</dbReference>
<protein>
    <recommendedName>
        <fullName evidence="2">ShKT domain-containing protein</fullName>
    </recommendedName>
</protein>
<comment type="caution">
    <text evidence="1">Lacks conserved residue(s) required for the propagation of feature annotation.</text>
</comment>
<gene>
    <name evidence="3" type="ORF">MNOR_LOCUS9301</name>
</gene>
<accession>A0AAV2Q8Z9</accession>
<keyword evidence="4" id="KW-1185">Reference proteome</keyword>
<reference evidence="3 4" key="1">
    <citation type="submission" date="2024-05" db="EMBL/GenBank/DDBJ databases">
        <authorList>
            <person name="Wallberg A."/>
        </authorList>
    </citation>
    <scope>NUCLEOTIDE SEQUENCE [LARGE SCALE GENOMIC DNA]</scope>
</reference>
<feature type="domain" description="ShKT" evidence="2">
    <location>
        <begin position="40"/>
        <end position="70"/>
    </location>
</feature>
<feature type="disulfide bond" evidence="1">
    <location>
        <begin position="54"/>
        <end position="67"/>
    </location>
</feature>
<comment type="caution">
    <text evidence="3">The sequence shown here is derived from an EMBL/GenBank/DDBJ whole genome shotgun (WGS) entry which is preliminary data.</text>
</comment>
<evidence type="ECO:0000256" key="1">
    <source>
        <dbReference type="PROSITE-ProRule" id="PRU01005"/>
    </source>
</evidence>
<evidence type="ECO:0000313" key="3">
    <source>
        <dbReference type="EMBL" id="CAL4073814.1"/>
    </source>
</evidence>
<feature type="non-terminal residue" evidence="3">
    <location>
        <position position="1"/>
    </location>
</feature>
<dbReference type="AlphaFoldDB" id="A0AAV2Q8Z9"/>
<evidence type="ECO:0000259" key="2">
    <source>
        <dbReference type="PROSITE" id="PS51670"/>
    </source>
</evidence>
<dbReference type="EMBL" id="CAXKWB010004479">
    <property type="protein sequence ID" value="CAL4073814.1"/>
    <property type="molecule type" value="Genomic_DNA"/>
</dbReference>
<feature type="non-terminal residue" evidence="3">
    <location>
        <position position="124"/>
    </location>
</feature>
<dbReference type="Proteomes" id="UP001497623">
    <property type="component" value="Unassembled WGS sequence"/>
</dbReference>
<dbReference type="PROSITE" id="PS51670">
    <property type="entry name" value="SHKT"/>
    <property type="match status" value="1"/>
</dbReference>